<name>A0AA91TVJ3_NIACI</name>
<sequence>MLADINNINYIKNINKFYMVVEYSKLPVETFDTEDEAQDFIRGYTSGLELTEAMRLGKYYRICVELDMKDGVKYRKVSGLVESNK</sequence>
<accession>A0AA91TVJ3</accession>
<dbReference type="RefSeq" id="WP_095328628.1">
    <property type="nucleotide sequence ID" value="NZ_NPBQ01000014.1"/>
</dbReference>
<dbReference type="EMBL" id="NPBQ01000014">
    <property type="protein sequence ID" value="PAD84944.1"/>
    <property type="molecule type" value="Genomic_DNA"/>
</dbReference>
<evidence type="ECO:0000313" key="2">
    <source>
        <dbReference type="Proteomes" id="UP000216961"/>
    </source>
</evidence>
<comment type="caution">
    <text evidence="1">The sequence shown here is derived from an EMBL/GenBank/DDBJ whole genome shotgun (WGS) entry which is preliminary data.</text>
</comment>
<evidence type="ECO:0000313" key="1">
    <source>
        <dbReference type="EMBL" id="PAD84944.1"/>
    </source>
</evidence>
<proteinExistence type="predicted"/>
<protein>
    <submittedName>
        <fullName evidence="1">Uncharacterized protein</fullName>
    </submittedName>
</protein>
<gene>
    <name evidence="1" type="ORF">CHH57_01865</name>
</gene>
<reference evidence="1 2" key="1">
    <citation type="submission" date="2017-07" db="EMBL/GenBank/DDBJ databases">
        <title>Isolation and whole genome analysis of endospore-forming bacteria from heroin.</title>
        <authorList>
            <person name="Kalinowski J."/>
            <person name="Ahrens B."/>
            <person name="Al-Dilaimi A."/>
            <person name="Winkler A."/>
            <person name="Wibberg D."/>
            <person name="Schleenbecker U."/>
            <person name="Ruckert C."/>
            <person name="Wolfel R."/>
            <person name="Grass G."/>
        </authorList>
    </citation>
    <scope>NUCLEOTIDE SEQUENCE [LARGE SCALE GENOMIC DNA]</scope>
    <source>
        <strain evidence="1 2">7521-2</strain>
    </source>
</reference>
<dbReference type="AlphaFoldDB" id="A0AA91TVJ3"/>
<organism evidence="1 2">
    <name type="scientific">Niallia circulans</name>
    <name type="common">Bacillus circulans</name>
    <dbReference type="NCBI Taxonomy" id="1397"/>
    <lineage>
        <taxon>Bacteria</taxon>
        <taxon>Bacillati</taxon>
        <taxon>Bacillota</taxon>
        <taxon>Bacilli</taxon>
        <taxon>Bacillales</taxon>
        <taxon>Bacillaceae</taxon>
        <taxon>Niallia</taxon>
    </lineage>
</organism>
<dbReference type="Proteomes" id="UP000216961">
    <property type="component" value="Unassembled WGS sequence"/>
</dbReference>